<name>A0ABU7LZ95_9PROT</name>
<dbReference type="PANTHER" id="PTHR43283">
    <property type="entry name" value="BETA-LACTAMASE-RELATED"/>
    <property type="match status" value="1"/>
</dbReference>
<comment type="caution">
    <text evidence="2">The sequence shown here is derived from an EMBL/GenBank/DDBJ whole genome shotgun (WGS) entry which is preliminary data.</text>
</comment>
<evidence type="ECO:0000313" key="3">
    <source>
        <dbReference type="Proteomes" id="UP001310692"/>
    </source>
</evidence>
<evidence type="ECO:0000313" key="2">
    <source>
        <dbReference type="EMBL" id="MEE2566776.1"/>
    </source>
</evidence>
<sequence>MITRIAGGLLLLVVLAVSIAAAWFYRPWSEYSPAGYQAAGDPARLVELSQDMRSVFPGRTIQARNPEPLPRNDAPLEVSFDWQGETRTLDQYLTDSTSLGLVVLHRGEIVHESYRSGANPESRLTTWSVAKSFVASLIAIAMQEGHIASLDQTVAEFVPAYTGTDYGDTSLRHLLMMSSGIDFVEDYSAEDSDIRRLFFNAFIFERDIDSMIMEFERDTEPGTELDYISSNTQALSAVVRAIYGMPLADIVEEKIWTPLNMTGEAYWSQNVEGDQGIAVGYCCLNARLVDFARFGQWYLQDGVWDGERLLPEGWVQLATRPNAPFQEPGPDAIYAPRGYGLHFWIPDNPQGEYYAAGIYGQYVWVDERRDVVIARFAADPEWGARTEETFAVFRAIAEAVSSIGESGDE</sequence>
<dbReference type="Proteomes" id="UP001310692">
    <property type="component" value="Unassembled WGS sequence"/>
</dbReference>
<keyword evidence="2" id="KW-0378">Hydrolase</keyword>
<dbReference type="PANTHER" id="PTHR43283:SF7">
    <property type="entry name" value="BETA-LACTAMASE-RELATED DOMAIN-CONTAINING PROTEIN"/>
    <property type="match status" value="1"/>
</dbReference>
<accession>A0ABU7LZ95</accession>
<dbReference type="RefSeq" id="WP_330196326.1">
    <property type="nucleotide sequence ID" value="NZ_JAZDRO010000003.1"/>
</dbReference>
<proteinExistence type="predicted"/>
<dbReference type="GO" id="GO:0016787">
    <property type="term" value="F:hydrolase activity"/>
    <property type="evidence" value="ECO:0007669"/>
    <property type="project" value="UniProtKB-KW"/>
</dbReference>
<gene>
    <name evidence="2" type="ORF">V0U35_08800</name>
</gene>
<dbReference type="EMBL" id="JAZDRO010000003">
    <property type="protein sequence ID" value="MEE2566776.1"/>
    <property type="molecule type" value="Genomic_DNA"/>
</dbReference>
<dbReference type="EC" id="3.-.-.-" evidence="2"/>
<dbReference type="Gene3D" id="3.40.710.10">
    <property type="entry name" value="DD-peptidase/beta-lactamase superfamily"/>
    <property type="match status" value="1"/>
</dbReference>
<dbReference type="InterPro" id="IPR001466">
    <property type="entry name" value="Beta-lactam-related"/>
</dbReference>
<organism evidence="2 3">
    <name type="scientific">Hyphobacterium marinum</name>
    <dbReference type="NCBI Taxonomy" id="3116574"/>
    <lineage>
        <taxon>Bacteria</taxon>
        <taxon>Pseudomonadati</taxon>
        <taxon>Pseudomonadota</taxon>
        <taxon>Alphaproteobacteria</taxon>
        <taxon>Maricaulales</taxon>
        <taxon>Maricaulaceae</taxon>
        <taxon>Hyphobacterium</taxon>
    </lineage>
</organism>
<dbReference type="InterPro" id="IPR012338">
    <property type="entry name" value="Beta-lactam/transpept-like"/>
</dbReference>
<protein>
    <submittedName>
        <fullName evidence="2">Serine hydrolase</fullName>
        <ecNumber evidence="2">3.-.-.-</ecNumber>
    </submittedName>
</protein>
<feature type="domain" description="Beta-lactamase-related" evidence="1">
    <location>
        <begin position="91"/>
        <end position="386"/>
    </location>
</feature>
<keyword evidence="3" id="KW-1185">Reference proteome</keyword>
<evidence type="ECO:0000259" key="1">
    <source>
        <dbReference type="Pfam" id="PF00144"/>
    </source>
</evidence>
<dbReference type="Pfam" id="PF00144">
    <property type="entry name" value="Beta-lactamase"/>
    <property type="match status" value="1"/>
</dbReference>
<dbReference type="InterPro" id="IPR050789">
    <property type="entry name" value="Diverse_Enzym_Activities"/>
</dbReference>
<reference evidence="2 3" key="1">
    <citation type="submission" date="2024-01" db="EMBL/GenBank/DDBJ databases">
        <title>Hyphobacterium bacterium isolated from marine sediment.</title>
        <authorList>
            <person name="Zhao S."/>
        </authorList>
    </citation>
    <scope>NUCLEOTIDE SEQUENCE [LARGE SCALE GENOMIC DNA]</scope>
    <source>
        <strain evidence="2 3">Y60-23</strain>
    </source>
</reference>
<dbReference type="SUPFAM" id="SSF56601">
    <property type="entry name" value="beta-lactamase/transpeptidase-like"/>
    <property type="match status" value="1"/>
</dbReference>